<dbReference type="Proteomes" id="UP000297318">
    <property type="component" value="Unassembled WGS sequence"/>
</dbReference>
<gene>
    <name evidence="2" type="ORF">SERN_2944</name>
</gene>
<evidence type="ECO:0000256" key="1">
    <source>
        <dbReference type="SAM" id="MobiDB-lite"/>
    </source>
</evidence>
<feature type="compositionally biased region" description="Pro residues" evidence="1">
    <location>
        <begin position="1"/>
        <end position="46"/>
    </location>
</feature>
<sequence length="292" mass="29192">MSSPYGTPPPIHGNIPPEPSPLVPAAPTAPPTEPSPPSFPPATTPRPPDDIRTGSGSDSGSSEKVEEAKAKAGEVAGTAKDQAAGVAQDAKASASEVAGTAKDEAAKVASSAKDQASSLLHEATQNLRTQTTTGKEQAAVGLRGVSSELSSLAEGSQDQGPVADLARQASQRLGGAAGWLEDRDLDAVLSDVQDFARRRPFAFLAISVGAGVAVGRLTRALKDSPSSTSGRSSTASGTTSDEPDQGGDPTPASTGRHTAADLSPSGSVPPSGTTPAPQDPWGAPGAISPERP</sequence>
<dbReference type="RefSeq" id="WP_233251737.1">
    <property type="nucleotide sequence ID" value="NZ_RHPJ01000005.1"/>
</dbReference>
<dbReference type="EMBL" id="RHPJ01000005">
    <property type="protein sequence ID" value="TGO03932.1"/>
    <property type="molecule type" value="Genomic_DNA"/>
</dbReference>
<protein>
    <submittedName>
        <fullName evidence="2">Uncharacterized protein</fullName>
    </submittedName>
</protein>
<feature type="compositionally biased region" description="Low complexity" evidence="1">
    <location>
        <begin position="263"/>
        <end position="275"/>
    </location>
</feature>
<evidence type="ECO:0000313" key="3">
    <source>
        <dbReference type="Proteomes" id="UP000297318"/>
    </source>
</evidence>
<feature type="compositionally biased region" description="Basic and acidic residues" evidence="1">
    <location>
        <begin position="61"/>
        <end position="72"/>
    </location>
</feature>
<evidence type="ECO:0000313" key="2">
    <source>
        <dbReference type="EMBL" id="TGO03932.1"/>
    </source>
</evidence>
<keyword evidence="3" id="KW-1185">Reference proteome</keyword>
<name>A0A4Z1E001_9MICO</name>
<feature type="region of interest" description="Disordered" evidence="1">
    <location>
        <begin position="218"/>
        <end position="292"/>
    </location>
</feature>
<dbReference type="Gene3D" id="1.20.120.20">
    <property type="entry name" value="Apolipoprotein"/>
    <property type="match status" value="1"/>
</dbReference>
<reference evidence="2 3" key="1">
    <citation type="submission" date="2018-11" db="EMBL/GenBank/DDBJ databases">
        <title>Complete genome sequencing of the Actinobacteria Serinibacter sp. K3-2.</title>
        <authorList>
            <person name="Rakitin A.L."/>
            <person name="Beletsky A.V."/>
            <person name="Mardanov A.V."/>
            <person name="Ravin N.V."/>
            <person name="Gromova A.S."/>
            <person name="Filippova S.N."/>
            <person name="Gal'Chenko V.F."/>
        </authorList>
    </citation>
    <scope>NUCLEOTIDE SEQUENCE [LARGE SCALE GENOMIC DNA]</scope>
    <source>
        <strain evidence="2 3">K3-2</strain>
    </source>
</reference>
<feature type="compositionally biased region" description="Low complexity" evidence="1">
    <location>
        <begin position="224"/>
        <end position="240"/>
    </location>
</feature>
<comment type="caution">
    <text evidence="2">The sequence shown here is derived from an EMBL/GenBank/DDBJ whole genome shotgun (WGS) entry which is preliminary data.</text>
</comment>
<organism evidence="2 3">
    <name type="scientific">Serinibacter arcticus</name>
    <dbReference type="NCBI Taxonomy" id="1655435"/>
    <lineage>
        <taxon>Bacteria</taxon>
        <taxon>Bacillati</taxon>
        <taxon>Actinomycetota</taxon>
        <taxon>Actinomycetes</taxon>
        <taxon>Micrococcales</taxon>
        <taxon>Beutenbergiaceae</taxon>
        <taxon>Serinibacter</taxon>
    </lineage>
</organism>
<proteinExistence type="predicted"/>
<dbReference type="AlphaFoldDB" id="A0A4Z1E001"/>
<feature type="region of interest" description="Disordered" evidence="1">
    <location>
        <begin position="1"/>
        <end position="117"/>
    </location>
</feature>
<accession>A0A4Z1E001</accession>